<evidence type="ECO:0000256" key="5">
    <source>
        <dbReference type="ARBA" id="ARBA00037974"/>
    </source>
</evidence>
<dbReference type="AlphaFoldDB" id="A0A8H2PXX5"/>
<keyword evidence="3" id="KW-0663">Pyridoxal phosphate</keyword>
<organism evidence="7 8">
    <name type="scientific">Rhodoglobus vestalii</name>
    <dbReference type="NCBI Taxonomy" id="193384"/>
    <lineage>
        <taxon>Bacteria</taxon>
        <taxon>Bacillati</taxon>
        <taxon>Actinomycetota</taxon>
        <taxon>Actinomycetes</taxon>
        <taxon>Micrococcales</taxon>
        <taxon>Microbacteriaceae</taxon>
        <taxon>Rhodoglobus</taxon>
    </lineage>
</organism>
<dbReference type="Pfam" id="PF00155">
    <property type="entry name" value="Aminotran_1_2"/>
    <property type="match status" value="1"/>
</dbReference>
<dbReference type="RefSeq" id="WP_141989682.1">
    <property type="nucleotide sequence ID" value="NZ_VFRA01000001.1"/>
</dbReference>
<dbReference type="Gene3D" id="3.90.1150.10">
    <property type="entry name" value="Aspartate Aminotransferase, domain 1"/>
    <property type="match status" value="1"/>
</dbReference>
<proteinExistence type="inferred from homology"/>
<dbReference type="Proteomes" id="UP000316560">
    <property type="component" value="Unassembled WGS sequence"/>
</dbReference>
<dbReference type="SUPFAM" id="SSF53383">
    <property type="entry name" value="PLP-dependent transferases"/>
    <property type="match status" value="1"/>
</dbReference>
<evidence type="ECO:0000313" key="8">
    <source>
        <dbReference type="Proteomes" id="UP000316560"/>
    </source>
</evidence>
<evidence type="ECO:0000313" key="7">
    <source>
        <dbReference type="EMBL" id="TQO19193.1"/>
    </source>
</evidence>
<evidence type="ECO:0000256" key="4">
    <source>
        <dbReference type="ARBA" id="ARBA00023239"/>
    </source>
</evidence>
<evidence type="ECO:0000256" key="2">
    <source>
        <dbReference type="ARBA" id="ARBA00012224"/>
    </source>
</evidence>
<dbReference type="OrthoDB" id="3224382at2"/>
<dbReference type="PANTHER" id="PTHR43525">
    <property type="entry name" value="PROTEIN MALY"/>
    <property type="match status" value="1"/>
</dbReference>
<dbReference type="EC" id="4.4.1.13" evidence="2"/>
<name>A0A8H2PXX5_9MICO</name>
<dbReference type="PANTHER" id="PTHR43525:SF2">
    <property type="entry name" value="CYSTATHIONINE BETA-LYASE-RELATED"/>
    <property type="match status" value="1"/>
</dbReference>
<dbReference type="GO" id="GO:0047804">
    <property type="term" value="F:cysteine-S-conjugate beta-lyase activity"/>
    <property type="evidence" value="ECO:0007669"/>
    <property type="project" value="UniProtKB-EC"/>
</dbReference>
<evidence type="ECO:0000256" key="3">
    <source>
        <dbReference type="ARBA" id="ARBA00022898"/>
    </source>
</evidence>
<keyword evidence="4 7" id="KW-0456">Lyase</keyword>
<dbReference type="GO" id="GO:0030170">
    <property type="term" value="F:pyridoxal phosphate binding"/>
    <property type="evidence" value="ECO:0007669"/>
    <property type="project" value="InterPro"/>
</dbReference>
<dbReference type="InterPro" id="IPR051798">
    <property type="entry name" value="Class-II_PLP-Dep_Aminotrans"/>
</dbReference>
<reference evidence="7 8" key="1">
    <citation type="submission" date="2019-06" db="EMBL/GenBank/DDBJ databases">
        <title>Sequencing the genomes of 1000 actinobacteria strains.</title>
        <authorList>
            <person name="Klenk H.-P."/>
        </authorList>
    </citation>
    <scope>NUCLEOTIDE SEQUENCE [LARGE SCALE GENOMIC DNA]</scope>
    <source>
        <strain evidence="7 8">DSM 21947</strain>
    </source>
</reference>
<keyword evidence="8" id="KW-1185">Reference proteome</keyword>
<evidence type="ECO:0000259" key="6">
    <source>
        <dbReference type="Pfam" id="PF00155"/>
    </source>
</evidence>
<dbReference type="CDD" id="cd00609">
    <property type="entry name" value="AAT_like"/>
    <property type="match status" value="1"/>
</dbReference>
<dbReference type="InterPro" id="IPR015422">
    <property type="entry name" value="PyrdxlP-dep_Trfase_small"/>
</dbReference>
<comment type="cofactor">
    <cofactor evidence="1">
        <name>pyridoxal 5'-phosphate</name>
        <dbReference type="ChEBI" id="CHEBI:597326"/>
    </cofactor>
</comment>
<dbReference type="InterPro" id="IPR015421">
    <property type="entry name" value="PyrdxlP-dep_Trfase_major"/>
</dbReference>
<evidence type="ECO:0000256" key="1">
    <source>
        <dbReference type="ARBA" id="ARBA00001933"/>
    </source>
</evidence>
<dbReference type="InterPro" id="IPR015424">
    <property type="entry name" value="PyrdxlP-dep_Trfase"/>
</dbReference>
<comment type="similarity">
    <text evidence="5">Belongs to the class-II pyridoxal-phosphate-dependent aminotransferase family. MalY/PatB cystathionine beta-lyase subfamily.</text>
</comment>
<dbReference type="EMBL" id="VFRA01000001">
    <property type="protein sequence ID" value="TQO19193.1"/>
    <property type="molecule type" value="Genomic_DNA"/>
</dbReference>
<dbReference type="InterPro" id="IPR004839">
    <property type="entry name" value="Aminotransferase_I/II_large"/>
</dbReference>
<feature type="domain" description="Aminotransferase class I/classII large" evidence="6">
    <location>
        <begin position="38"/>
        <end position="381"/>
    </location>
</feature>
<comment type="caution">
    <text evidence="7">The sequence shown here is derived from an EMBL/GenBank/DDBJ whole genome shotgun (WGS) entry which is preliminary data.</text>
</comment>
<dbReference type="Gene3D" id="3.40.640.10">
    <property type="entry name" value="Type I PLP-dependent aspartate aminotransferase-like (Major domain)"/>
    <property type="match status" value="1"/>
</dbReference>
<gene>
    <name evidence="7" type="ORF">FB472_0733</name>
</gene>
<protein>
    <recommendedName>
        <fullName evidence="2">cysteine-S-conjugate beta-lyase</fullName>
        <ecNumber evidence="2">4.4.1.13</ecNumber>
    </recommendedName>
</protein>
<sequence>MSNAEQWNALTPELLRSRGSNKWTAPEGELLCAGVAEMDFGTAPAVLAEWASITERLDFGYPPESVGLELRAATAAWHREHYGWTVDPADVSPIADVLKGLELAITEFSAPGAPVIVPTPAYMPFLLLPTVLGRDVIESPMLRGEDASFALDLDDIASHFSAGANLLVLANPGNPTGKVYTSEELSALADVADAHGARVFSDEIHAPLVLFGNKHVPLASVSDAGARVAITATSTSKAFNLPGLKCSQLILSNDADRARWAEVGMFATHGASTPGMRMNTAAYLHGAQWLAEVREYIEGNITSMREALAEQLPLAVMAPMQGTYLVWLDLRAYSDEPELAGWLAEKAGIRVNGGVGYGAVGAGHIRVNVATSRSILERIVAQLATAMTLSRL</sequence>
<accession>A0A8H2PXX5</accession>